<dbReference type="EMBL" id="AP022322">
    <property type="protein sequence ID" value="BBU36252.1"/>
    <property type="molecule type" value="Genomic_DNA"/>
</dbReference>
<keyword evidence="4" id="KW-0068">Autocatalytic cleavage</keyword>
<keyword evidence="2" id="KW-0949">S-adenosyl-L-methionine</keyword>
<keyword evidence="5" id="KW-0745">Spermidine biosynthesis</keyword>
<keyword evidence="9" id="KW-0704">Schiff base</keyword>
<evidence type="ECO:0000256" key="10">
    <source>
        <dbReference type="ARBA" id="ARBA00023317"/>
    </source>
</evidence>
<keyword evidence="7" id="KW-0865">Zymogen</keyword>
<evidence type="ECO:0000256" key="8">
    <source>
        <dbReference type="ARBA" id="ARBA00023239"/>
    </source>
</evidence>
<keyword evidence="12" id="KW-1185">Reference proteome</keyword>
<evidence type="ECO:0000256" key="9">
    <source>
        <dbReference type="ARBA" id="ARBA00023270"/>
    </source>
</evidence>
<evidence type="ECO:0000256" key="5">
    <source>
        <dbReference type="ARBA" id="ARBA00023066"/>
    </source>
</evidence>
<dbReference type="PANTHER" id="PTHR33866">
    <property type="entry name" value="S-ADENOSYLMETHIONINE DECARBOXYLASE PROENZYME"/>
    <property type="match status" value="1"/>
</dbReference>
<dbReference type="Pfam" id="PF02675">
    <property type="entry name" value="AdoMet_dc"/>
    <property type="match status" value="1"/>
</dbReference>
<organism evidence="11 12">
    <name type="scientific">Veillonella orientalis</name>
    <dbReference type="NCBI Taxonomy" id="2682455"/>
    <lineage>
        <taxon>Bacteria</taxon>
        <taxon>Bacillati</taxon>
        <taxon>Bacillota</taxon>
        <taxon>Negativicutes</taxon>
        <taxon>Veillonellales</taxon>
        <taxon>Veillonellaceae</taxon>
        <taxon>Veillonella</taxon>
    </lineage>
</organism>
<evidence type="ECO:0000313" key="11">
    <source>
        <dbReference type="EMBL" id="BBU36252.1"/>
    </source>
</evidence>
<evidence type="ECO:0000256" key="2">
    <source>
        <dbReference type="ARBA" id="ARBA00022691"/>
    </source>
</evidence>
<reference evidence="11 12" key="1">
    <citation type="submission" date="2020-01" db="EMBL/GenBank/DDBJ databases">
        <title>Veillonella burapaensis sp. nov., anaerobic, Gram-stain-negative coccus isolated from saliva of a Thai child.</title>
        <authorList>
            <person name="Mashima I."/>
            <person name="Theodorea C."/>
            <person name="Nakazawa F."/>
            <person name="Thaweboon B."/>
            <person name="Thaweboon S."/>
            <person name="Tamai R."/>
            <person name="Kiyoura Y."/>
        </authorList>
    </citation>
    <scope>NUCLEOTIDE SEQUENCE [LARGE SCALE GENOMIC DNA]</scope>
    <source>
        <strain evidence="11 12">S12025-13</strain>
    </source>
</reference>
<protein>
    <recommendedName>
        <fullName evidence="13">S-adenosylmethionine decarboxylase</fullName>
    </recommendedName>
</protein>
<sequence>MKEGVVMAEALGQELLIDLYSCDEDAISSATAVQESVATAFDLADLDVDEISCQVMDEEIALLSVAPGFHFTLHTYPALGYVAVDLYSFEQSLPLTLIMKALRKSFRAEKVKATSVQRGDFGNERDMKPRRKTKITTLGRVSRTRIQLKQTGGKLKKQSAKVIKTLAKKSGLKK</sequence>
<dbReference type="InterPro" id="IPR016067">
    <property type="entry name" value="S-AdoMet_deCO2ase_core"/>
</dbReference>
<evidence type="ECO:0000256" key="1">
    <source>
        <dbReference type="ARBA" id="ARBA00001928"/>
    </source>
</evidence>
<keyword evidence="6" id="KW-0620">Polyamine biosynthesis</keyword>
<evidence type="ECO:0000313" key="12">
    <source>
        <dbReference type="Proteomes" id="UP000679260"/>
    </source>
</evidence>
<dbReference type="Proteomes" id="UP000679260">
    <property type="component" value="Chromosome"/>
</dbReference>
<evidence type="ECO:0008006" key="13">
    <source>
        <dbReference type="Google" id="ProtNLM"/>
    </source>
</evidence>
<dbReference type="SUPFAM" id="SSF56276">
    <property type="entry name" value="S-adenosylmethionine decarboxylase"/>
    <property type="match status" value="1"/>
</dbReference>
<dbReference type="PANTHER" id="PTHR33866:SF2">
    <property type="entry name" value="S-ADENOSYLMETHIONINE DECARBOXYLASE PROENZYME"/>
    <property type="match status" value="1"/>
</dbReference>
<keyword evidence="8" id="KW-0456">Lyase</keyword>
<gene>
    <name evidence="11" type="ORF">VEIS1202513_07730</name>
</gene>
<dbReference type="Gene3D" id="3.60.90.10">
    <property type="entry name" value="S-adenosylmethionine decarboxylase"/>
    <property type="match status" value="1"/>
</dbReference>
<accession>A0ABN5XZ21</accession>
<keyword evidence="10" id="KW-0670">Pyruvate</keyword>
<evidence type="ECO:0000256" key="7">
    <source>
        <dbReference type="ARBA" id="ARBA00023145"/>
    </source>
</evidence>
<evidence type="ECO:0000256" key="4">
    <source>
        <dbReference type="ARBA" id="ARBA00022813"/>
    </source>
</evidence>
<evidence type="ECO:0000256" key="3">
    <source>
        <dbReference type="ARBA" id="ARBA00022793"/>
    </source>
</evidence>
<comment type="cofactor">
    <cofactor evidence="1">
        <name>pyruvate</name>
        <dbReference type="ChEBI" id="CHEBI:15361"/>
    </cofactor>
</comment>
<keyword evidence="3" id="KW-0210">Decarboxylase</keyword>
<name>A0ABN5XZ21_9FIRM</name>
<evidence type="ECO:0000256" key="6">
    <source>
        <dbReference type="ARBA" id="ARBA00023115"/>
    </source>
</evidence>
<proteinExistence type="predicted"/>
<dbReference type="InterPro" id="IPR003826">
    <property type="entry name" value="AdoMetDC_fam_prok"/>
</dbReference>